<feature type="signal peptide" evidence="1">
    <location>
        <begin position="1"/>
        <end position="18"/>
    </location>
</feature>
<name>A0A7W4Z8U1_9GAMM</name>
<evidence type="ECO:0000313" key="3">
    <source>
        <dbReference type="Proteomes" id="UP000535937"/>
    </source>
</evidence>
<dbReference type="EMBL" id="JACHWZ010000001">
    <property type="protein sequence ID" value="MBB3059564.1"/>
    <property type="molecule type" value="Genomic_DNA"/>
</dbReference>
<dbReference type="PROSITE" id="PS51257">
    <property type="entry name" value="PROKAR_LIPOPROTEIN"/>
    <property type="match status" value="1"/>
</dbReference>
<evidence type="ECO:0000256" key="1">
    <source>
        <dbReference type="SAM" id="SignalP"/>
    </source>
</evidence>
<organism evidence="2 3">
    <name type="scientific">Microbulbifer rhizosphaerae</name>
    <dbReference type="NCBI Taxonomy" id="1562603"/>
    <lineage>
        <taxon>Bacteria</taxon>
        <taxon>Pseudomonadati</taxon>
        <taxon>Pseudomonadota</taxon>
        <taxon>Gammaproteobacteria</taxon>
        <taxon>Cellvibrionales</taxon>
        <taxon>Microbulbiferaceae</taxon>
        <taxon>Microbulbifer</taxon>
    </lineage>
</organism>
<evidence type="ECO:0008006" key="4">
    <source>
        <dbReference type="Google" id="ProtNLM"/>
    </source>
</evidence>
<reference evidence="2 3" key="1">
    <citation type="submission" date="2020-08" db="EMBL/GenBank/DDBJ databases">
        <title>Genomic Encyclopedia of Type Strains, Phase III (KMG-III): the genomes of soil and plant-associated and newly described type strains.</title>
        <authorList>
            <person name="Whitman W."/>
        </authorList>
    </citation>
    <scope>NUCLEOTIDE SEQUENCE [LARGE SCALE GENOMIC DNA]</scope>
    <source>
        <strain evidence="2 3">CECT 8799</strain>
    </source>
</reference>
<sequence>MKHATILLLLAAAATLTACGTVPQSRSHYIELIQNHNGLGSSQKLIYSKEVNRSFEAVVANIENRLNQCVPEGYTQTSVRGNLASSSTVTNNQRIEIVSPDKAEVTVQQHHTGTYMQSEGGLYLLAADVTKAQPNKVRLDFYTAKHYAPIAEAIENWAQGSGQCHGIGGKP</sequence>
<dbReference type="RefSeq" id="WP_183456057.1">
    <property type="nucleotide sequence ID" value="NZ_JACHWZ010000001.1"/>
</dbReference>
<protein>
    <recommendedName>
        <fullName evidence="4">Lipoprotein</fullName>
    </recommendedName>
</protein>
<evidence type="ECO:0000313" key="2">
    <source>
        <dbReference type="EMBL" id="MBB3059564.1"/>
    </source>
</evidence>
<accession>A0A7W4Z8U1</accession>
<keyword evidence="3" id="KW-1185">Reference proteome</keyword>
<feature type="chain" id="PRO_5031490815" description="Lipoprotein" evidence="1">
    <location>
        <begin position="19"/>
        <end position="171"/>
    </location>
</feature>
<comment type="caution">
    <text evidence="2">The sequence shown here is derived from an EMBL/GenBank/DDBJ whole genome shotgun (WGS) entry which is preliminary data.</text>
</comment>
<gene>
    <name evidence="2" type="ORF">FHS09_000365</name>
</gene>
<dbReference type="AlphaFoldDB" id="A0A7W4Z8U1"/>
<dbReference type="Proteomes" id="UP000535937">
    <property type="component" value="Unassembled WGS sequence"/>
</dbReference>
<proteinExistence type="predicted"/>
<keyword evidence="1" id="KW-0732">Signal</keyword>